<accession>A0A9Q8SI09</accession>
<dbReference type="InterPro" id="IPR050987">
    <property type="entry name" value="AtrR-like"/>
</dbReference>
<evidence type="ECO:0000256" key="3">
    <source>
        <dbReference type="ARBA" id="ARBA00023125"/>
    </source>
</evidence>
<dbReference type="EMBL" id="CP019474">
    <property type="protein sequence ID" value="UQC77276.1"/>
    <property type="molecule type" value="Genomic_DNA"/>
</dbReference>
<evidence type="ECO:0000313" key="6">
    <source>
        <dbReference type="EMBL" id="UQC77276.1"/>
    </source>
</evidence>
<gene>
    <name evidence="6" type="ORF">CLUP02_02743</name>
</gene>
<evidence type="ECO:0000313" key="7">
    <source>
        <dbReference type="Proteomes" id="UP000830671"/>
    </source>
</evidence>
<evidence type="ECO:0000256" key="2">
    <source>
        <dbReference type="ARBA" id="ARBA00022723"/>
    </source>
</evidence>
<name>A0A9Q8SI09_9PEZI</name>
<reference evidence="6" key="1">
    <citation type="journal article" date="2021" name="Mol. Plant Microbe Interact.">
        <title>Complete Genome Sequence of the Plant-Pathogenic Fungus Colletotrichum lupini.</title>
        <authorList>
            <person name="Baroncelli R."/>
            <person name="Pensec F."/>
            <person name="Da Lio D."/>
            <person name="Boufleur T."/>
            <person name="Vicente I."/>
            <person name="Sarrocco S."/>
            <person name="Picot A."/>
            <person name="Baraldi E."/>
            <person name="Sukno S."/>
            <person name="Thon M."/>
            <person name="Le Floch G."/>
        </authorList>
    </citation>
    <scope>NUCLEOTIDE SEQUENCE</scope>
    <source>
        <strain evidence="6">IMI 504893</strain>
    </source>
</reference>
<dbReference type="GO" id="GO:0003677">
    <property type="term" value="F:DNA binding"/>
    <property type="evidence" value="ECO:0007669"/>
    <property type="project" value="UniProtKB-KW"/>
</dbReference>
<dbReference type="GO" id="GO:0005634">
    <property type="term" value="C:nucleus"/>
    <property type="evidence" value="ECO:0007669"/>
    <property type="project" value="UniProtKB-SubCell"/>
</dbReference>
<keyword evidence="2" id="KW-0479">Metal-binding</keyword>
<evidence type="ECO:0008006" key="8">
    <source>
        <dbReference type="Google" id="ProtNLM"/>
    </source>
</evidence>
<dbReference type="RefSeq" id="XP_049138915.1">
    <property type="nucleotide sequence ID" value="XM_049281772.1"/>
</dbReference>
<dbReference type="CDD" id="cd12148">
    <property type="entry name" value="fungal_TF_MHR"/>
    <property type="match status" value="1"/>
</dbReference>
<dbReference type="AlphaFoldDB" id="A0A9Q8SI09"/>
<evidence type="ECO:0000256" key="5">
    <source>
        <dbReference type="SAM" id="MobiDB-lite"/>
    </source>
</evidence>
<evidence type="ECO:0000256" key="4">
    <source>
        <dbReference type="ARBA" id="ARBA00023242"/>
    </source>
</evidence>
<dbReference type="KEGG" id="clup:CLUP02_02743"/>
<feature type="compositionally biased region" description="Low complexity" evidence="5">
    <location>
        <begin position="117"/>
        <end position="127"/>
    </location>
</feature>
<dbReference type="PANTHER" id="PTHR46910:SF3">
    <property type="entry name" value="HALOTOLERANCE PROTEIN 9-RELATED"/>
    <property type="match status" value="1"/>
</dbReference>
<keyword evidence="3" id="KW-0238">DNA-binding</keyword>
<proteinExistence type="predicted"/>
<keyword evidence="7" id="KW-1185">Reference proteome</keyword>
<dbReference type="Proteomes" id="UP000830671">
    <property type="component" value="Chromosome 2"/>
</dbReference>
<dbReference type="PANTHER" id="PTHR46910">
    <property type="entry name" value="TRANSCRIPTION FACTOR PDR1"/>
    <property type="match status" value="1"/>
</dbReference>
<dbReference type="GO" id="GO:0046872">
    <property type="term" value="F:metal ion binding"/>
    <property type="evidence" value="ECO:0007669"/>
    <property type="project" value="UniProtKB-KW"/>
</dbReference>
<organism evidence="6 7">
    <name type="scientific">Colletotrichum lupini</name>
    <dbReference type="NCBI Taxonomy" id="145971"/>
    <lineage>
        <taxon>Eukaryota</taxon>
        <taxon>Fungi</taxon>
        <taxon>Dikarya</taxon>
        <taxon>Ascomycota</taxon>
        <taxon>Pezizomycotina</taxon>
        <taxon>Sordariomycetes</taxon>
        <taxon>Hypocreomycetidae</taxon>
        <taxon>Glomerellales</taxon>
        <taxon>Glomerellaceae</taxon>
        <taxon>Colletotrichum</taxon>
        <taxon>Colletotrichum acutatum species complex</taxon>
    </lineage>
</organism>
<dbReference type="GeneID" id="73336782"/>
<evidence type="ECO:0000256" key="1">
    <source>
        <dbReference type="ARBA" id="ARBA00004123"/>
    </source>
</evidence>
<comment type="subcellular location">
    <subcellularLocation>
        <location evidence="1">Nucleus</location>
    </subcellularLocation>
</comment>
<dbReference type="GO" id="GO:0003700">
    <property type="term" value="F:DNA-binding transcription factor activity"/>
    <property type="evidence" value="ECO:0007669"/>
    <property type="project" value="InterPro"/>
</dbReference>
<keyword evidence="4" id="KW-0539">Nucleus</keyword>
<feature type="region of interest" description="Disordered" evidence="5">
    <location>
        <begin position="103"/>
        <end position="163"/>
    </location>
</feature>
<sequence length="704" mass="77885">MPDQSAQLNPLSVSTAEVVIAPYANDANTESRGMPTCERCKTHETECVYPQRVKRKVTRTLTDRLSSCKRTVGSRPSLVDSSTTDDALSTILERLQRVEKHCTTLPNGNQDPQSRDAPPASVAADPPAAAPPPRQRTSSSNSAPSNLSSPAPSSAAGGQATSPWTSFATPSAIPELDVAAILKDAVDQVQRLRLKTVSAAVVTQDVRVPPELAKQWIKNYFTHMHTDMFLSLVNPRLIEMIPDLLGLPHVHLDPAILVVYYGVLYHGCALGSTVQANEEGQTYIRMLYVCCLRTLPLWQREATGSTTDLIAALTMCRTAAECFDEELAWKMYTFACEYAQALNLHNLDAYTTAIGGQDESKLDADRKGFWELIQIDFFFRLLFNRPPAITDSMNTWRVNLPWLSSGSAPPDLNAVPTVTFLMGSRLTFILSHFFQDLESPDCDEATIRPKAEEYCREIGQLFDEYQIEDWIQRSVASAAKADCWLLGDVAMTGYTYIIFILRKLAVLNSNSPRPVSCDADIPDSPLAVEASRGMLRIVRAILVHNPYPETMCVLLGIYRAYVSYACLLNHILRAVDVRSHYDDIELLEEIGEVMLKGSRDDRDFMPLLRAIQSLGMEVKRRLNDVAATGSVATALTPILGDLIARELSNSLAGSNDRSQQNRKTLEIHFDGIDPTGCGSNASVLIIWSLHKYQRIPICNDQCPG</sequence>
<feature type="compositionally biased region" description="Low complexity" evidence="5">
    <location>
        <begin position="135"/>
        <end position="163"/>
    </location>
</feature>
<protein>
    <recommendedName>
        <fullName evidence="8">Transcription factor domain-containing protein</fullName>
    </recommendedName>
</protein>